<accession>A0AA38FU49</accession>
<organism evidence="4 5">
    <name type="scientific">Taxus chinensis</name>
    <name type="common">Chinese yew</name>
    <name type="synonym">Taxus wallichiana var. chinensis</name>
    <dbReference type="NCBI Taxonomy" id="29808"/>
    <lineage>
        <taxon>Eukaryota</taxon>
        <taxon>Viridiplantae</taxon>
        <taxon>Streptophyta</taxon>
        <taxon>Embryophyta</taxon>
        <taxon>Tracheophyta</taxon>
        <taxon>Spermatophyta</taxon>
        <taxon>Pinopsida</taxon>
        <taxon>Pinidae</taxon>
        <taxon>Conifers II</taxon>
        <taxon>Cupressales</taxon>
        <taxon>Taxaceae</taxon>
        <taxon>Taxus</taxon>
    </lineage>
</organism>
<protein>
    <recommendedName>
        <fullName evidence="3">NmrA-like domain-containing protein</fullName>
    </recommendedName>
</protein>
<evidence type="ECO:0000313" key="4">
    <source>
        <dbReference type="EMBL" id="KAH9310736.1"/>
    </source>
</evidence>
<feature type="domain" description="NmrA-like" evidence="3">
    <location>
        <begin position="3"/>
        <end position="62"/>
    </location>
</feature>
<dbReference type="InterPro" id="IPR036291">
    <property type="entry name" value="NAD(P)-bd_dom_sf"/>
</dbReference>
<dbReference type="GO" id="GO:0016491">
    <property type="term" value="F:oxidoreductase activity"/>
    <property type="evidence" value="ECO:0007669"/>
    <property type="project" value="UniProtKB-KW"/>
</dbReference>
<dbReference type="PANTHER" id="PTHR43349">
    <property type="entry name" value="PINORESINOL REDUCTASE-RELATED"/>
    <property type="match status" value="1"/>
</dbReference>
<evidence type="ECO:0000259" key="3">
    <source>
        <dbReference type="Pfam" id="PF05368"/>
    </source>
</evidence>
<dbReference type="OMA" id="IAWEVEL"/>
<dbReference type="EMBL" id="JAHRHJ020000006">
    <property type="protein sequence ID" value="KAH9310736.1"/>
    <property type="molecule type" value="Genomic_DNA"/>
</dbReference>
<evidence type="ECO:0000256" key="2">
    <source>
        <dbReference type="ARBA" id="ARBA00023002"/>
    </source>
</evidence>
<dbReference type="CDD" id="cd05259">
    <property type="entry name" value="PCBER_SDR_a"/>
    <property type="match status" value="1"/>
</dbReference>
<name>A0AA38FU49_TAXCH</name>
<dbReference type="InterPro" id="IPR045312">
    <property type="entry name" value="PCBER-like"/>
</dbReference>
<evidence type="ECO:0000256" key="1">
    <source>
        <dbReference type="ARBA" id="ARBA00022857"/>
    </source>
</evidence>
<keyword evidence="1" id="KW-0521">NADP</keyword>
<keyword evidence="2" id="KW-0560">Oxidoreductase</keyword>
<comment type="caution">
    <text evidence="4">The sequence shown here is derived from an EMBL/GenBank/DDBJ whole genome shotgun (WGS) entry which is preliminary data.</text>
</comment>
<evidence type="ECO:0000313" key="5">
    <source>
        <dbReference type="Proteomes" id="UP000824469"/>
    </source>
</evidence>
<dbReference type="Proteomes" id="UP000824469">
    <property type="component" value="Unassembled WGS sequence"/>
</dbReference>
<reference evidence="4 5" key="1">
    <citation type="journal article" date="2021" name="Nat. Plants">
        <title>The Taxus genome provides insights into paclitaxel biosynthesis.</title>
        <authorList>
            <person name="Xiong X."/>
            <person name="Gou J."/>
            <person name="Liao Q."/>
            <person name="Li Y."/>
            <person name="Zhou Q."/>
            <person name="Bi G."/>
            <person name="Li C."/>
            <person name="Du R."/>
            <person name="Wang X."/>
            <person name="Sun T."/>
            <person name="Guo L."/>
            <person name="Liang H."/>
            <person name="Lu P."/>
            <person name="Wu Y."/>
            <person name="Zhang Z."/>
            <person name="Ro D.K."/>
            <person name="Shang Y."/>
            <person name="Huang S."/>
            <person name="Yan J."/>
        </authorList>
    </citation>
    <scope>NUCLEOTIDE SEQUENCE [LARGE SCALE GENOMIC DNA]</scope>
    <source>
        <strain evidence="4">Ta-2019</strain>
    </source>
</reference>
<dbReference type="Gene3D" id="3.90.25.10">
    <property type="entry name" value="UDP-galactose 4-epimerase, domain 1"/>
    <property type="match status" value="1"/>
</dbReference>
<dbReference type="SUPFAM" id="SSF51735">
    <property type="entry name" value="NAD(P)-binding Rossmann-fold domains"/>
    <property type="match status" value="2"/>
</dbReference>
<gene>
    <name evidence="4" type="ORF">KI387_025771</name>
</gene>
<dbReference type="Pfam" id="PF05368">
    <property type="entry name" value="NmrA"/>
    <property type="match status" value="2"/>
</dbReference>
<feature type="domain" description="NmrA-like" evidence="3">
    <location>
        <begin position="117"/>
        <end position="361"/>
    </location>
</feature>
<dbReference type="InterPro" id="IPR008030">
    <property type="entry name" value="NmrA-like"/>
</dbReference>
<sequence>MASSKILLIGGLGYTGRHVAKASIDLGHPTYLLVRQSTASNPHKAELLESFKASGANIVYVSVLEVIFYVTIVISRPVQTSECEGCAGPVNESQKEILNHFTCKCPNAGDLDLVDVLWQGSLEDHASLVEAIKKVDVVISTVGGTQIMDQLNIIKAIKEVGTIKRFLPSEFGSDFDRVHAVEPAKTAWGYKVKVRRAIEAEGIPYTYVCSNCFATYSVPNLGQPGLIDLPRDTVSILGDGNAKVVFVKEEDVGTFTIKAVDDPRTLNKKLYLRLPANTYSFNDLVALWEKKIGKTLEKVYVPEEALLKTIEDTPFPANLGIAMGHSVCVKGDQTNFEIGPDGVEGSQLYPDVKYTTVDEFLDQYV</sequence>
<keyword evidence="5" id="KW-1185">Reference proteome</keyword>
<dbReference type="AlphaFoldDB" id="A0AA38FU49"/>
<dbReference type="Gene3D" id="3.40.50.720">
    <property type="entry name" value="NAD(P)-binding Rossmann-like Domain"/>
    <property type="match status" value="2"/>
</dbReference>
<proteinExistence type="predicted"/>
<dbReference type="PANTHER" id="PTHR43349:SF93">
    <property type="entry name" value="ISOFLAVONE REDUCTASE HOMOLOG P3-RELATED"/>
    <property type="match status" value="1"/>
</dbReference>
<dbReference type="InterPro" id="IPR050608">
    <property type="entry name" value="NmrA-type/Isoflavone_red_sf"/>
</dbReference>